<evidence type="ECO:0000313" key="1">
    <source>
        <dbReference type="Proteomes" id="UP000887580"/>
    </source>
</evidence>
<name>A0AC35FJM7_9BILA</name>
<dbReference type="WBParaSite" id="PS1159_v2.g1817.t1">
    <property type="protein sequence ID" value="PS1159_v2.g1817.t1"/>
    <property type="gene ID" value="PS1159_v2.g1817"/>
</dbReference>
<reference evidence="2" key="1">
    <citation type="submission" date="2022-11" db="UniProtKB">
        <authorList>
            <consortium name="WormBaseParasite"/>
        </authorList>
    </citation>
    <scope>IDENTIFICATION</scope>
</reference>
<accession>A0AC35FJM7</accession>
<organism evidence="1 2">
    <name type="scientific">Panagrolaimus sp. PS1159</name>
    <dbReference type="NCBI Taxonomy" id="55785"/>
    <lineage>
        <taxon>Eukaryota</taxon>
        <taxon>Metazoa</taxon>
        <taxon>Ecdysozoa</taxon>
        <taxon>Nematoda</taxon>
        <taxon>Chromadorea</taxon>
        <taxon>Rhabditida</taxon>
        <taxon>Tylenchina</taxon>
        <taxon>Panagrolaimomorpha</taxon>
        <taxon>Panagrolaimoidea</taxon>
        <taxon>Panagrolaimidae</taxon>
        <taxon>Panagrolaimus</taxon>
    </lineage>
</organism>
<protein>
    <submittedName>
        <fullName evidence="2">Uncharacterized protein</fullName>
    </submittedName>
</protein>
<dbReference type="Proteomes" id="UP000887580">
    <property type="component" value="Unplaced"/>
</dbReference>
<sequence length="104" mass="11646">MTVEAILPIITVVFPILLDCTTILLKVNFTWAGKITFLLSSFAPLINPLVKLMVISCYRKRITKLFSFHNYFATHSIAPNQILFTSSADLKQLSNDVRSQTAGI</sequence>
<proteinExistence type="predicted"/>
<evidence type="ECO:0000313" key="2">
    <source>
        <dbReference type="WBParaSite" id="PS1159_v2.g1817.t1"/>
    </source>
</evidence>